<sequence>MKKIKLILVLLAISLTSVSCLVDDEVDTDFSNSPYIVGFASSSTLESHFVDVGPINVDIPVNVLGGNSGLLLSNDLTVNYVVDPSSTATEGNEFTLTGSSFNIAANTEFGILPIQVNTGGLDPDTPTTLVLKLTTASEGGTVSSPNSTYTITFVGCQSDHAGVYSCPDLPSGAAGQATITELAPNTYRISALPGIGFGGTDPVWFDFTNVCGEINVSGWQLGSLATSTGSVSESGAITFDGIILYNGGDPSTGVWFDLGATTYTPL</sequence>
<feature type="signal peptide" evidence="1">
    <location>
        <begin position="1"/>
        <end position="21"/>
    </location>
</feature>
<accession>A0ABW5WK61</accession>
<reference evidence="3" key="1">
    <citation type="journal article" date="2019" name="Int. J. Syst. Evol. Microbiol.">
        <title>The Global Catalogue of Microorganisms (GCM) 10K type strain sequencing project: providing services to taxonomists for standard genome sequencing and annotation.</title>
        <authorList>
            <consortium name="The Broad Institute Genomics Platform"/>
            <consortium name="The Broad Institute Genome Sequencing Center for Infectious Disease"/>
            <person name="Wu L."/>
            <person name="Ma J."/>
        </authorList>
    </citation>
    <scope>NUCLEOTIDE SEQUENCE [LARGE SCALE GENOMIC DNA]</scope>
    <source>
        <strain evidence="3">KCTC 32141</strain>
    </source>
</reference>
<name>A0ABW5WK61_9FLAO</name>
<evidence type="ECO:0000256" key="1">
    <source>
        <dbReference type="SAM" id="SignalP"/>
    </source>
</evidence>
<evidence type="ECO:0000313" key="2">
    <source>
        <dbReference type="EMBL" id="MFD2823093.1"/>
    </source>
</evidence>
<dbReference type="EMBL" id="JBHUOV010000001">
    <property type="protein sequence ID" value="MFD2823093.1"/>
    <property type="molecule type" value="Genomic_DNA"/>
</dbReference>
<comment type="caution">
    <text evidence="2">The sequence shown here is derived from an EMBL/GenBank/DDBJ whole genome shotgun (WGS) entry which is preliminary data.</text>
</comment>
<keyword evidence="3" id="KW-1185">Reference proteome</keyword>
<protein>
    <submittedName>
        <fullName evidence="2">Uncharacterized protein</fullName>
    </submittedName>
</protein>
<dbReference type="PROSITE" id="PS51257">
    <property type="entry name" value="PROKAR_LIPOPROTEIN"/>
    <property type="match status" value="1"/>
</dbReference>
<proteinExistence type="predicted"/>
<gene>
    <name evidence="2" type="ORF">ACFS5M_05395</name>
</gene>
<dbReference type="Proteomes" id="UP001597533">
    <property type="component" value="Unassembled WGS sequence"/>
</dbReference>
<organism evidence="2 3">
    <name type="scientific">Lacinutrix iliipiscaria</name>
    <dbReference type="NCBI Taxonomy" id="1230532"/>
    <lineage>
        <taxon>Bacteria</taxon>
        <taxon>Pseudomonadati</taxon>
        <taxon>Bacteroidota</taxon>
        <taxon>Flavobacteriia</taxon>
        <taxon>Flavobacteriales</taxon>
        <taxon>Flavobacteriaceae</taxon>
        <taxon>Lacinutrix</taxon>
    </lineage>
</organism>
<dbReference type="RefSeq" id="WP_183486572.1">
    <property type="nucleotide sequence ID" value="NZ_JBHUOV010000001.1"/>
</dbReference>
<evidence type="ECO:0000313" key="3">
    <source>
        <dbReference type="Proteomes" id="UP001597533"/>
    </source>
</evidence>
<feature type="chain" id="PRO_5046008872" evidence="1">
    <location>
        <begin position="22"/>
        <end position="266"/>
    </location>
</feature>
<keyword evidence="1" id="KW-0732">Signal</keyword>